<dbReference type="EMBL" id="BAABIA010000007">
    <property type="protein sequence ID" value="GAA5144711.1"/>
    <property type="molecule type" value="Genomic_DNA"/>
</dbReference>
<sequence length="902" mass="99266">MLATVWGQAKEAGLETRVFAVGKDFLSIASAADSPAAADPIGYRPPIPRSPLERWETFRQSGDFRSAKERLTAFGIKFPAGTSALFHPAAGTLTVKNTTANLDLVEAWLAGTEQRQPQTVTITAHLVQAPGPLLRLLAANEAQKMDQTQALKDLMKEAERETGAVKILHTAFLEMPRGSRSTFSTVTEHEHATDLVLDAKGRAEVETETQPLGFHMDLDTFIQEDGKTLDMRVLVQHTLLKQPARQETLTEPVSGGPLEMSLAEFETAKISTEVKMKSGHTRLLGLWPVKGDPALKDADVSQGVFLTAHVLSHGPEAPLASSATLESPDQLIERTFDLPREFFFVNPGADQEDLRELLGLNGLKVPATSQVGLDEQKRLRVKTTAEMMPVVEGWVGHYAEMFPKTLKYTVEVIRAPAALVREQILKVAHQSNHRAMRDVLREAVGRKDAEQVAVAFAETRPNESAIVESVMDKHWVSELSWQNGQQPVMETERRPSGFLLTLDSYMSGGDSQVSVNMSVERHHALPSPRREKLSDPASRRSFIMPLNEFHLGRIETEAILSHGETRLIGVWRPVGKGGEVGEDVLEAVFIQCDISRHTRHFEVETGGAMAEVSPVPAKEEDKMVTKIFKVTPDFILHEVGSPRMFPDPFGKELSAKDLFKAQGIPFPEGAEVSYTGPAARLMTVKNTAANLALMEAYLKRLNGRDPSDVSFILHLLEIPAAKANEVFLKAGQEADHRAILDKLLVGGGTDVKSLATLNLSVRGNHEHTVENVKELKVFESFRVNDEGAAEVERQTMAVGTSLTVAVDNEEDERLLKVDYEIRHHPAEPVRYALNLAAEGSAAVEVPLTDLLVEKATGHLIMMSGSAHILALWKPMGRPEFDAGELYHIAILEAHVMQDEKAK</sequence>
<evidence type="ECO:0000313" key="2">
    <source>
        <dbReference type="Proteomes" id="UP001499852"/>
    </source>
</evidence>
<dbReference type="Proteomes" id="UP001499852">
    <property type="component" value="Unassembled WGS sequence"/>
</dbReference>
<reference evidence="2" key="1">
    <citation type="journal article" date="2019" name="Int. J. Syst. Evol. Microbiol.">
        <title>The Global Catalogue of Microorganisms (GCM) 10K type strain sequencing project: providing services to taxonomists for standard genome sequencing and annotation.</title>
        <authorList>
            <consortium name="The Broad Institute Genomics Platform"/>
            <consortium name="The Broad Institute Genome Sequencing Center for Infectious Disease"/>
            <person name="Wu L."/>
            <person name="Ma J."/>
        </authorList>
    </citation>
    <scope>NUCLEOTIDE SEQUENCE [LARGE SCALE GENOMIC DNA]</scope>
    <source>
        <strain evidence="2">JCM 18053</strain>
    </source>
</reference>
<protein>
    <submittedName>
        <fullName evidence="1">Uncharacterized protein</fullName>
    </submittedName>
</protein>
<keyword evidence="2" id="KW-1185">Reference proteome</keyword>
<gene>
    <name evidence="1" type="ORF">GCM10023213_35320</name>
</gene>
<name>A0ABP9PE82_9BACT</name>
<evidence type="ECO:0000313" key="1">
    <source>
        <dbReference type="EMBL" id="GAA5144711.1"/>
    </source>
</evidence>
<organism evidence="1 2">
    <name type="scientific">Prosthecobacter algae</name>
    <dbReference type="NCBI Taxonomy" id="1144682"/>
    <lineage>
        <taxon>Bacteria</taxon>
        <taxon>Pseudomonadati</taxon>
        <taxon>Verrucomicrobiota</taxon>
        <taxon>Verrucomicrobiia</taxon>
        <taxon>Verrucomicrobiales</taxon>
        <taxon>Verrucomicrobiaceae</taxon>
        <taxon>Prosthecobacter</taxon>
    </lineage>
</organism>
<proteinExistence type="predicted"/>
<accession>A0ABP9PE82</accession>
<comment type="caution">
    <text evidence="1">The sequence shown here is derived from an EMBL/GenBank/DDBJ whole genome shotgun (WGS) entry which is preliminary data.</text>
</comment>